<evidence type="ECO:0000313" key="2">
    <source>
        <dbReference type="EMBL" id="BBL45218.1"/>
    </source>
</evidence>
<dbReference type="GeneID" id="74567991"/>
<evidence type="ECO:0000313" key="3">
    <source>
        <dbReference type="Proteomes" id="UP001055553"/>
    </source>
</evidence>
<gene>
    <name evidence="2" type="ORF">MJ1_0039</name>
</gene>
<dbReference type="EMBL" id="AP019769">
    <property type="protein sequence ID" value="BBL45218.1"/>
    <property type="molecule type" value="Genomic_DNA"/>
</dbReference>
<reference evidence="3" key="1">
    <citation type="journal article" date="2022" name="Int. J. Syst. Evol. Microbiol.">
        <title>Nanobdella aerobiophila gen. nov., sp. nov., a thermoacidophilic, obligate ectosymbiotic archaeon, and proposal of Nanobdellaceae fam. nov., Nanobdellales ord. nov. and Nanobdellia class. nov.</title>
        <authorList>
            <person name="Kato S."/>
            <person name="Ogasawara A."/>
            <person name="Itoh T."/>
            <person name="Sakai H.D."/>
            <person name="Shimizu M."/>
            <person name="Yuki M."/>
            <person name="Kaneko M."/>
            <person name="Takashina T."/>
            <person name="Ohkuma M."/>
        </authorList>
    </citation>
    <scope>NUCLEOTIDE SEQUENCE [LARGE SCALE GENOMIC DNA]</scope>
    <source>
        <strain evidence="3">MJ1</strain>
    </source>
</reference>
<keyword evidence="1" id="KW-0812">Transmembrane</keyword>
<dbReference type="Proteomes" id="UP001055553">
    <property type="component" value="Chromosome"/>
</dbReference>
<keyword evidence="1" id="KW-1133">Transmembrane helix</keyword>
<dbReference type="AlphaFoldDB" id="A0A915SJS0"/>
<evidence type="ECO:0000256" key="1">
    <source>
        <dbReference type="SAM" id="Phobius"/>
    </source>
</evidence>
<protein>
    <submittedName>
        <fullName evidence="2">Uncharacterized protein</fullName>
    </submittedName>
</protein>
<feature type="transmembrane region" description="Helical" evidence="1">
    <location>
        <begin position="6"/>
        <end position="31"/>
    </location>
</feature>
<proteinExistence type="predicted"/>
<accession>A0A915SJS0</accession>
<sequence length="60" mass="6605">MRNDLAISTIIIIIIAIVVLIIAILFGYNIYKAGYSSSNTSANFINSSLNNITNQKIPFQ</sequence>
<keyword evidence="3" id="KW-1185">Reference proteome</keyword>
<dbReference type="RefSeq" id="WP_258393260.1">
    <property type="nucleotide sequence ID" value="NZ_AP019769.1"/>
</dbReference>
<keyword evidence="1" id="KW-0472">Membrane</keyword>
<organism evidence="2 3">
    <name type="scientific">Nanobdella aerobiophila</name>
    <dbReference type="NCBI Taxonomy" id="2586965"/>
    <lineage>
        <taxon>Archaea</taxon>
        <taxon>Nanobdellota</taxon>
        <taxon>Nanobdellia</taxon>
        <taxon>Nanobdellales</taxon>
        <taxon>Nanobdellaceae</taxon>
        <taxon>Nanobdella</taxon>
    </lineage>
</organism>
<name>A0A915SJS0_9ARCH</name>
<dbReference type="KEGG" id="naer:MJ1_0039"/>